<dbReference type="SUPFAM" id="SSF140453">
    <property type="entry name" value="EsxAB dimer-like"/>
    <property type="match status" value="1"/>
</dbReference>
<sequence length="87" mass="9430">MPITGMDIDGVRQLAAQMDNNAAQIEQLIGTLNGALESTEWIGPDRERFVGDWHGTFMPQLTTVANSLRDTANAARSNADQQEQASA</sequence>
<dbReference type="RefSeq" id="WP_036338168.1">
    <property type="nucleotide sequence ID" value="NZ_JPMX01000084.1"/>
</dbReference>
<dbReference type="Proteomes" id="UP000029713">
    <property type="component" value="Unassembled WGS sequence"/>
</dbReference>
<gene>
    <name evidence="1" type="ORF">IN07_18430</name>
</gene>
<dbReference type="Gene3D" id="1.10.287.1060">
    <property type="entry name" value="ESAT-6-like"/>
    <property type="match status" value="1"/>
</dbReference>
<dbReference type="AlphaFoldDB" id="A0A098Y462"/>
<keyword evidence="2" id="KW-1185">Reference proteome</keyword>
<dbReference type="STRING" id="1522368.IN07_18430"/>
<dbReference type="InterPro" id="IPR036689">
    <property type="entry name" value="ESAT-6-like_sf"/>
</dbReference>
<protein>
    <recommendedName>
        <fullName evidence="3">WXG100 family type VII secretion target</fullName>
    </recommendedName>
</protein>
<evidence type="ECO:0000313" key="1">
    <source>
        <dbReference type="EMBL" id="KGH45247.1"/>
    </source>
</evidence>
<dbReference type="EMBL" id="JPMX01000084">
    <property type="protein sequence ID" value="KGH45247.1"/>
    <property type="molecule type" value="Genomic_DNA"/>
</dbReference>
<reference evidence="1 2" key="1">
    <citation type="submission" date="2014-07" db="EMBL/GenBank/DDBJ databases">
        <title>Biosystematic studies on Modestobacter strains isolated from extreme hyper-arid desert soil and from historic building.</title>
        <authorList>
            <person name="Bukarasam K."/>
            <person name="Bull A."/>
            <person name="Girard G."/>
            <person name="van Wezel G."/>
            <person name="Goodfellow M."/>
        </authorList>
    </citation>
    <scope>NUCLEOTIDE SEQUENCE [LARGE SCALE GENOMIC DNA]</scope>
    <source>
        <strain evidence="1 2">KNN45-2b</strain>
    </source>
</reference>
<dbReference type="OrthoDB" id="5244663at2"/>
<organism evidence="1 2">
    <name type="scientific">Modestobacter caceresii</name>
    <dbReference type="NCBI Taxonomy" id="1522368"/>
    <lineage>
        <taxon>Bacteria</taxon>
        <taxon>Bacillati</taxon>
        <taxon>Actinomycetota</taxon>
        <taxon>Actinomycetes</taxon>
        <taxon>Geodermatophilales</taxon>
        <taxon>Geodermatophilaceae</taxon>
        <taxon>Modestobacter</taxon>
    </lineage>
</organism>
<accession>A0A098Y462</accession>
<comment type="caution">
    <text evidence="1">The sequence shown here is derived from an EMBL/GenBank/DDBJ whole genome shotgun (WGS) entry which is preliminary data.</text>
</comment>
<proteinExistence type="predicted"/>
<name>A0A098Y462_9ACTN</name>
<evidence type="ECO:0008006" key="3">
    <source>
        <dbReference type="Google" id="ProtNLM"/>
    </source>
</evidence>
<evidence type="ECO:0000313" key="2">
    <source>
        <dbReference type="Proteomes" id="UP000029713"/>
    </source>
</evidence>